<protein>
    <recommendedName>
        <fullName evidence="1">Mos1 transposase HTH domain-containing protein</fullName>
    </recommendedName>
</protein>
<dbReference type="GO" id="GO:0000014">
    <property type="term" value="F:single-stranded DNA endodeoxyribonuclease activity"/>
    <property type="evidence" value="ECO:0007669"/>
    <property type="project" value="TreeGrafter"/>
</dbReference>
<feature type="domain" description="Mos1 transposase HTH" evidence="1">
    <location>
        <begin position="2"/>
        <end position="37"/>
    </location>
</feature>
<sequence>MGHKAAEITQNINIAFGPGTARECTVQWWFKKFHKGDKSLEDEEHSSRPFKVDNKQLRTIMEADPVTITREVAEELNVDHSMVVRHMKQIGKVKNLNKWVPHELTKYQKKYNFEVSSYSTQQGTFLNWIVACDEKWIAYNNRRQPAQWMDQEESPKHFPEPNLHQKKVMVTLWCSDAGLNPSKTITSEKYAQQLIES</sequence>
<dbReference type="GO" id="GO:0006303">
    <property type="term" value="P:double-strand break repair via nonhomologous end joining"/>
    <property type="evidence" value="ECO:0007669"/>
    <property type="project" value="TreeGrafter"/>
</dbReference>
<dbReference type="GO" id="GO:0005634">
    <property type="term" value="C:nucleus"/>
    <property type="evidence" value="ECO:0007669"/>
    <property type="project" value="TreeGrafter"/>
</dbReference>
<dbReference type="InterPro" id="IPR001888">
    <property type="entry name" value="Transposase_1"/>
</dbReference>
<dbReference type="STRING" id="372326.A0A1V4L020"/>
<dbReference type="InterPro" id="IPR036397">
    <property type="entry name" value="RNaseH_sf"/>
</dbReference>
<evidence type="ECO:0000313" key="3">
    <source>
        <dbReference type="Proteomes" id="UP000190648"/>
    </source>
</evidence>
<dbReference type="GO" id="GO:0044774">
    <property type="term" value="P:mitotic DNA integrity checkpoint signaling"/>
    <property type="evidence" value="ECO:0007669"/>
    <property type="project" value="TreeGrafter"/>
</dbReference>
<dbReference type="Gene3D" id="3.30.420.10">
    <property type="entry name" value="Ribonuclease H-like superfamily/Ribonuclease H"/>
    <property type="match status" value="1"/>
</dbReference>
<dbReference type="InterPro" id="IPR041426">
    <property type="entry name" value="Mos1_HTH"/>
</dbReference>
<dbReference type="PANTHER" id="PTHR46060:SF2">
    <property type="entry name" value="HISTONE-LYSINE N-METHYLTRANSFERASE SETMAR"/>
    <property type="match status" value="1"/>
</dbReference>
<dbReference type="InterPro" id="IPR052709">
    <property type="entry name" value="Transposase-MT_Hybrid"/>
</dbReference>
<dbReference type="GO" id="GO:0003697">
    <property type="term" value="F:single-stranded DNA binding"/>
    <property type="evidence" value="ECO:0007669"/>
    <property type="project" value="TreeGrafter"/>
</dbReference>
<dbReference type="AlphaFoldDB" id="A0A1V4L020"/>
<gene>
    <name evidence="2" type="ORF">AV530_006186</name>
</gene>
<dbReference type="GO" id="GO:0046975">
    <property type="term" value="F:histone H3K36 methyltransferase activity"/>
    <property type="evidence" value="ECO:0007669"/>
    <property type="project" value="TreeGrafter"/>
</dbReference>
<dbReference type="GO" id="GO:0000793">
    <property type="term" value="C:condensed chromosome"/>
    <property type="evidence" value="ECO:0007669"/>
    <property type="project" value="TreeGrafter"/>
</dbReference>
<dbReference type="Gene3D" id="1.10.10.10">
    <property type="entry name" value="Winged helix-like DNA-binding domain superfamily/Winged helix DNA-binding domain"/>
    <property type="match status" value="1"/>
</dbReference>
<organism evidence="2 3">
    <name type="scientific">Patagioenas fasciata monilis</name>
    <dbReference type="NCBI Taxonomy" id="372326"/>
    <lineage>
        <taxon>Eukaryota</taxon>
        <taxon>Metazoa</taxon>
        <taxon>Chordata</taxon>
        <taxon>Craniata</taxon>
        <taxon>Vertebrata</taxon>
        <taxon>Euteleostomi</taxon>
        <taxon>Archelosauria</taxon>
        <taxon>Archosauria</taxon>
        <taxon>Dinosauria</taxon>
        <taxon>Saurischia</taxon>
        <taxon>Theropoda</taxon>
        <taxon>Coelurosauria</taxon>
        <taxon>Aves</taxon>
        <taxon>Neognathae</taxon>
        <taxon>Neoaves</taxon>
        <taxon>Columbimorphae</taxon>
        <taxon>Columbiformes</taxon>
        <taxon>Columbidae</taxon>
        <taxon>Patagioenas</taxon>
    </lineage>
</organism>
<dbReference type="EMBL" id="LSYS01000724">
    <property type="protein sequence ID" value="OPJ89986.1"/>
    <property type="molecule type" value="Genomic_DNA"/>
</dbReference>
<dbReference type="GO" id="GO:0042800">
    <property type="term" value="F:histone H3K4 methyltransferase activity"/>
    <property type="evidence" value="ECO:0007669"/>
    <property type="project" value="TreeGrafter"/>
</dbReference>
<dbReference type="OrthoDB" id="616263at2759"/>
<comment type="caution">
    <text evidence="2">The sequence shown here is derived from an EMBL/GenBank/DDBJ whole genome shotgun (WGS) entry which is preliminary data.</text>
</comment>
<dbReference type="GO" id="GO:0035861">
    <property type="term" value="C:site of double-strand break"/>
    <property type="evidence" value="ECO:0007669"/>
    <property type="project" value="TreeGrafter"/>
</dbReference>
<dbReference type="Gene3D" id="1.10.10.1450">
    <property type="match status" value="1"/>
</dbReference>
<accession>A0A1V4L020</accession>
<dbReference type="Pfam" id="PF17906">
    <property type="entry name" value="HTH_48"/>
    <property type="match status" value="1"/>
</dbReference>
<dbReference type="PANTHER" id="PTHR46060">
    <property type="entry name" value="MARINER MOS1 TRANSPOSASE-LIKE PROTEIN"/>
    <property type="match status" value="1"/>
</dbReference>
<keyword evidence="3" id="KW-1185">Reference proteome</keyword>
<name>A0A1V4L020_PATFA</name>
<dbReference type="Proteomes" id="UP000190648">
    <property type="component" value="Unassembled WGS sequence"/>
</dbReference>
<proteinExistence type="predicted"/>
<dbReference type="GO" id="GO:0000729">
    <property type="term" value="P:DNA double-strand break processing"/>
    <property type="evidence" value="ECO:0007669"/>
    <property type="project" value="TreeGrafter"/>
</dbReference>
<evidence type="ECO:0000313" key="2">
    <source>
        <dbReference type="EMBL" id="OPJ89986.1"/>
    </source>
</evidence>
<dbReference type="GO" id="GO:0031297">
    <property type="term" value="P:replication fork processing"/>
    <property type="evidence" value="ECO:0007669"/>
    <property type="project" value="TreeGrafter"/>
</dbReference>
<dbReference type="InterPro" id="IPR036388">
    <property type="entry name" value="WH-like_DNA-bd_sf"/>
</dbReference>
<reference evidence="2 3" key="1">
    <citation type="submission" date="2016-02" db="EMBL/GenBank/DDBJ databases">
        <title>Band-tailed pigeon sequencing and assembly.</title>
        <authorList>
            <person name="Soares A.E."/>
            <person name="Novak B.J."/>
            <person name="Rice E.S."/>
            <person name="O'Connell B."/>
            <person name="Chang D."/>
            <person name="Weber S."/>
            <person name="Shapiro B."/>
        </authorList>
    </citation>
    <scope>NUCLEOTIDE SEQUENCE [LARGE SCALE GENOMIC DNA]</scope>
    <source>
        <strain evidence="2">BTP2013</strain>
        <tissue evidence="2">Blood</tissue>
    </source>
</reference>
<dbReference type="GO" id="GO:0044547">
    <property type="term" value="F:DNA topoisomerase binding"/>
    <property type="evidence" value="ECO:0007669"/>
    <property type="project" value="TreeGrafter"/>
</dbReference>
<dbReference type="GO" id="GO:0003690">
    <property type="term" value="F:double-stranded DNA binding"/>
    <property type="evidence" value="ECO:0007669"/>
    <property type="project" value="TreeGrafter"/>
</dbReference>
<dbReference type="Pfam" id="PF01359">
    <property type="entry name" value="Transposase_1"/>
    <property type="match status" value="1"/>
</dbReference>
<dbReference type="GO" id="GO:0015074">
    <property type="term" value="P:DNA integration"/>
    <property type="evidence" value="ECO:0007669"/>
    <property type="project" value="TreeGrafter"/>
</dbReference>
<evidence type="ECO:0000259" key="1">
    <source>
        <dbReference type="Pfam" id="PF17906"/>
    </source>
</evidence>